<name>A0A8S5TJB1_9CAUD</name>
<evidence type="ECO:0000313" key="1">
    <source>
        <dbReference type="EMBL" id="DAF63257.1"/>
    </source>
</evidence>
<organism evidence="1">
    <name type="scientific">Myoviridae sp. ctXXl13</name>
    <dbReference type="NCBI Taxonomy" id="2827691"/>
    <lineage>
        <taxon>Viruses</taxon>
        <taxon>Duplodnaviria</taxon>
        <taxon>Heunggongvirae</taxon>
        <taxon>Uroviricota</taxon>
        <taxon>Caudoviricetes</taxon>
    </lineage>
</organism>
<proteinExistence type="predicted"/>
<accession>A0A8S5TJB1</accession>
<sequence>MAIFIEKDNFIFLDTNYCEFYIPEYYFDNKWATYQKDSINCLGVFEVGIGDSNGNIKERKTLNVPVITDFYYNDMDETDITGSDGTVEKCIVLKYTKGDKVMNSFVVKDSVNAALFLSMITKGKLPKTIKYTDLITVFNKNKALSGVNFGVPSSIEELVLAVSYRDKNDITRKFATVIGAGKAGEYDYTTTSIRKICQYASTFSAMTFEDVNSMIITSVNRTRHKKNEMDSPVEKILKY</sequence>
<reference evidence="1" key="1">
    <citation type="journal article" date="2021" name="Proc. Natl. Acad. Sci. U.S.A.">
        <title>A Catalog of Tens of Thousands of Viruses from Human Metagenomes Reveals Hidden Associations with Chronic Diseases.</title>
        <authorList>
            <person name="Tisza M.J."/>
            <person name="Buck C.B."/>
        </authorList>
    </citation>
    <scope>NUCLEOTIDE SEQUENCE</scope>
    <source>
        <strain evidence="1">CtXXl13</strain>
    </source>
</reference>
<dbReference type="EMBL" id="BK032836">
    <property type="protein sequence ID" value="DAF63257.1"/>
    <property type="molecule type" value="Genomic_DNA"/>
</dbReference>
<protein>
    <submittedName>
        <fullName evidence="1">Uncharacterized protein</fullName>
    </submittedName>
</protein>